<protein>
    <recommendedName>
        <fullName evidence="8">Zn(2)-C6 fungal-type domain-containing protein</fullName>
    </recommendedName>
</protein>
<evidence type="ECO:0008006" key="8">
    <source>
        <dbReference type="Google" id="ProtNLM"/>
    </source>
</evidence>
<feature type="non-terminal residue" evidence="6">
    <location>
        <position position="512"/>
    </location>
</feature>
<accession>A0A165ZLP0</accession>
<feature type="region of interest" description="Disordered" evidence="3">
    <location>
        <begin position="207"/>
        <end position="231"/>
    </location>
</feature>
<dbReference type="GO" id="GO:0000981">
    <property type="term" value="F:DNA-binding transcription factor activity, RNA polymerase II-specific"/>
    <property type="evidence" value="ECO:0007669"/>
    <property type="project" value="InterPro"/>
</dbReference>
<dbReference type="CDD" id="cd00067">
    <property type="entry name" value="GAL4"/>
    <property type="match status" value="2"/>
</dbReference>
<dbReference type="SMART" id="SM00066">
    <property type="entry name" value="GAL4"/>
    <property type="match status" value="2"/>
</dbReference>
<dbReference type="Gene3D" id="4.10.240.10">
    <property type="entry name" value="Zn(2)-C6 fungal-type DNA-binding domain"/>
    <property type="match status" value="2"/>
</dbReference>
<dbReference type="InterPro" id="IPR050613">
    <property type="entry name" value="Sec_Metabolite_Reg"/>
</dbReference>
<name>A0A165ZLP0_9AGAM</name>
<dbReference type="PROSITE" id="PS00463">
    <property type="entry name" value="ZN2_CY6_FUNGAL_1"/>
    <property type="match status" value="2"/>
</dbReference>
<evidence type="ECO:0000313" key="7">
    <source>
        <dbReference type="Proteomes" id="UP000076532"/>
    </source>
</evidence>
<dbReference type="GO" id="GO:0005634">
    <property type="term" value="C:nucleus"/>
    <property type="evidence" value="ECO:0007669"/>
    <property type="project" value="UniProtKB-SubCell"/>
</dbReference>
<evidence type="ECO:0000259" key="4">
    <source>
        <dbReference type="PROSITE" id="PS50048"/>
    </source>
</evidence>
<dbReference type="GO" id="GO:0008270">
    <property type="term" value="F:zinc ion binding"/>
    <property type="evidence" value="ECO:0007669"/>
    <property type="project" value="InterPro"/>
</dbReference>
<comment type="subcellular location">
    <subcellularLocation>
        <location evidence="1">Nucleus</location>
    </subcellularLocation>
</comment>
<dbReference type="CDD" id="cd12148">
    <property type="entry name" value="fungal_TF_MHR"/>
    <property type="match status" value="1"/>
</dbReference>
<dbReference type="OrthoDB" id="424974at2759"/>
<gene>
    <name evidence="6" type="ORF">FIBSPDRAFT_937932</name>
</gene>
<proteinExistence type="predicted"/>
<evidence type="ECO:0000259" key="5">
    <source>
        <dbReference type="PROSITE" id="PS51379"/>
    </source>
</evidence>
<dbReference type="InterPro" id="IPR017896">
    <property type="entry name" value="4Fe4S_Fe-S-bd"/>
</dbReference>
<keyword evidence="7" id="KW-1185">Reference proteome</keyword>
<sequence length="512" mass="56317">MPSALYRSIIKNLSALPHSIANDTPKHCNGATGTGRDNRIALQDSSSSVSTLWKLQTIIGVPTITTHAYTHPIYIWKDTRTIKPARTRNIMNTNIRDADIPREASRKLAAEEVIEMRRDRGELSCAECKRLKLKCDKKVPCGACVRRECQMLCPHGSLPTSGITRLKLPDAEELKRARGELSCVDCKRLKLKCDKKLPCGACVRRGCSKSCPKGAPNREESRSTSSNPADTEELLRKISELSHRIHLLEDALALLQSSISPEKHHLLRDDLLSVKHGAEQAVEPETAETVEAFGTMTIGASDESRYFGASAGPEALLSAEAAADNLRARDTDMPELLKNLAAALPVGSGCPAGPETFEIAINMLLSCLPSKPHAWSLCETFLEQASWLFRLVQREDLIQDIVNPIYMAKQERENPHCLVATEISPHKISVLYSVFALGDLAASRLPASNDEGDRYHQCARAALALRSIFDSPMVETVQAILVMTSYCSISTQLYSRETVWMLSSLGCKVAQS</sequence>
<dbReference type="PANTHER" id="PTHR31001">
    <property type="entry name" value="UNCHARACTERIZED TRANSCRIPTIONAL REGULATORY PROTEIN"/>
    <property type="match status" value="1"/>
</dbReference>
<dbReference type="STRING" id="436010.A0A165ZLP0"/>
<evidence type="ECO:0000256" key="1">
    <source>
        <dbReference type="ARBA" id="ARBA00004123"/>
    </source>
</evidence>
<evidence type="ECO:0000256" key="2">
    <source>
        <dbReference type="ARBA" id="ARBA00023242"/>
    </source>
</evidence>
<organism evidence="6 7">
    <name type="scientific">Athelia psychrophila</name>
    <dbReference type="NCBI Taxonomy" id="1759441"/>
    <lineage>
        <taxon>Eukaryota</taxon>
        <taxon>Fungi</taxon>
        <taxon>Dikarya</taxon>
        <taxon>Basidiomycota</taxon>
        <taxon>Agaricomycotina</taxon>
        <taxon>Agaricomycetes</taxon>
        <taxon>Agaricomycetidae</taxon>
        <taxon>Atheliales</taxon>
        <taxon>Atheliaceae</taxon>
        <taxon>Athelia</taxon>
    </lineage>
</organism>
<dbReference type="InterPro" id="IPR001138">
    <property type="entry name" value="Zn2Cys6_DnaBD"/>
</dbReference>
<feature type="domain" description="4Fe-4S ferredoxin-type" evidence="5">
    <location>
        <begin position="189"/>
        <end position="221"/>
    </location>
</feature>
<dbReference type="InterPro" id="IPR036864">
    <property type="entry name" value="Zn2-C6_fun-type_DNA-bd_sf"/>
</dbReference>
<dbReference type="AlphaFoldDB" id="A0A165ZLP0"/>
<feature type="domain" description="Zn(2)-C6 fungal-type" evidence="4">
    <location>
        <begin position="182"/>
        <end position="211"/>
    </location>
</feature>
<dbReference type="Proteomes" id="UP000076532">
    <property type="component" value="Unassembled WGS sequence"/>
</dbReference>
<evidence type="ECO:0000256" key="3">
    <source>
        <dbReference type="SAM" id="MobiDB-lite"/>
    </source>
</evidence>
<keyword evidence="2" id="KW-0539">Nucleus</keyword>
<dbReference type="PANTHER" id="PTHR31001:SF56">
    <property type="entry name" value="ZN(2)-C6 FUNGAL-TYPE DOMAIN-CONTAINING PROTEIN"/>
    <property type="match status" value="1"/>
</dbReference>
<dbReference type="PROSITE" id="PS51379">
    <property type="entry name" value="4FE4S_FER_2"/>
    <property type="match status" value="1"/>
</dbReference>
<feature type="domain" description="Zn(2)-C6 fungal-type" evidence="4">
    <location>
        <begin position="124"/>
        <end position="155"/>
    </location>
</feature>
<dbReference type="SUPFAM" id="SSF57701">
    <property type="entry name" value="Zn2/Cys6 DNA-binding domain"/>
    <property type="match status" value="2"/>
</dbReference>
<dbReference type="PROSITE" id="PS50048">
    <property type="entry name" value="ZN2_CY6_FUNGAL_2"/>
    <property type="match status" value="2"/>
</dbReference>
<reference evidence="6 7" key="1">
    <citation type="journal article" date="2016" name="Mol. Biol. Evol.">
        <title>Comparative Genomics of Early-Diverging Mushroom-Forming Fungi Provides Insights into the Origins of Lignocellulose Decay Capabilities.</title>
        <authorList>
            <person name="Nagy L.G."/>
            <person name="Riley R."/>
            <person name="Tritt A."/>
            <person name="Adam C."/>
            <person name="Daum C."/>
            <person name="Floudas D."/>
            <person name="Sun H."/>
            <person name="Yadav J.S."/>
            <person name="Pangilinan J."/>
            <person name="Larsson K.H."/>
            <person name="Matsuura K."/>
            <person name="Barry K."/>
            <person name="Labutti K."/>
            <person name="Kuo R."/>
            <person name="Ohm R.A."/>
            <person name="Bhattacharya S.S."/>
            <person name="Shirouzu T."/>
            <person name="Yoshinaga Y."/>
            <person name="Martin F.M."/>
            <person name="Grigoriev I.V."/>
            <person name="Hibbett D.S."/>
        </authorList>
    </citation>
    <scope>NUCLEOTIDE SEQUENCE [LARGE SCALE GENOMIC DNA]</scope>
    <source>
        <strain evidence="6 7">CBS 109695</strain>
    </source>
</reference>
<dbReference type="EMBL" id="KV417675">
    <property type="protein sequence ID" value="KZP10721.1"/>
    <property type="molecule type" value="Genomic_DNA"/>
</dbReference>
<evidence type="ECO:0000313" key="6">
    <source>
        <dbReference type="EMBL" id="KZP10721.1"/>
    </source>
</evidence>